<dbReference type="SUPFAM" id="SSF82771">
    <property type="entry name" value="GIY-YIG endonuclease"/>
    <property type="match status" value="1"/>
</dbReference>
<accession>A0A2H0UZU6</accession>
<feature type="domain" description="GIY-YIG" evidence="2">
    <location>
        <begin position="1"/>
        <end position="74"/>
    </location>
</feature>
<dbReference type="PANTHER" id="PTHR34477:SF1">
    <property type="entry name" value="UPF0213 PROTEIN YHBQ"/>
    <property type="match status" value="1"/>
</dbReference>
<evidence type="ECO:0000259" key="2">
    <source>
        <dbReference type="PROSITE" id="PS50164"/>
    </source>
</evidence>
<name>A0A2H0UZU6_9BACT</name>
<gene>
    <name evidence="3" type="ORF">COU01_02105</name>
</gene>
<dbReference type="InterPro" id="IPR035901">
    <property type="entry name" value="GIY-YIG_endonuc_sf"/>
</dbReference>
<dbReference type="Pfam" id="PF01541">
    <property type="entry name" value="GIY-YIG"/>
    <property type="match status" value="1"/>
</dbReference>
<organism evidence="3 4">
    <name type="scientific">Candidatus Falkowbacteria bacterium CG10_big_fil_rev_8_21_14_0_10_44_15</name>
    <dbReference type="NCBI Taxonomy" id="1974569"/>
    <lineage>
        <taxon>Bacteria</taxon>
        <taxon>Candidatus Falkowiibacteriota</taxon>
    </lineage>
</organism>
<dbReference type="AlphaFoldDB" id="A0A2H0UZU6"/>
<evidence type="ECO:0000313" key="3">
    <source>
        <dbReference type="EMBL" id="PIR92348.1"/>
    </source>
</evidence>
<sequence>MYYVYILHLNNNQLYTGSTADLKRRYLEHKNGKVVSTKNKRPVKLIHYEGYFLQSDAIRREKFLKTAEGKRLLRQQLRDMLQNINYKLP</sequence>
<evidence type="ECO:0000256" key="1">
    <source>
        <dbReference type="ARBA" id="ARBA00007435"/>
    </source>
</evidence>
<evidence type="ECO:0000313" key="4">
    <source>
        <dbReference type="Proteomes" id="UP000228510"/>
    </source>
</evidence>
<comment type="similarity">
    <text evidence="1">Belongs to the UPF0213 family.</text>
</comment>
<dbReference type="Gene3D" id="3.40.1440.10">
    <property type="entry name" value="GIY-YIG endonuclease"/>
    <property type="match status" value="1"/>
</dbReference>
<dbReference type="InterPro" id="IPR000305">
    <property type="entry name" value="GIY-YIG_endonuc"/>
</dbReference>
<dbReference type="InterPro" id="IPR050190">
    <property type="entry name" value="UPF0213_domain"/>
</dbReference>
<comment type="caution">
    <text evidence="3">The sequence shown here is derived from an EMBL/GenBank/DDBJ whole genome shotgun (WGS) entry which is preliminary data.</text>
</comment>
<dbReference type="Proteomes" id="UP000228510">
    <property type="component" value="Unassembled WGS sequence"/>
</dbReference>
<protein>
    <submittedName>
        <fullName evidence="3">Excinuclease ABC subunit C</fullName>
    </submittedName>
</protein>
<dbReference type="EMBL" id="PFAT01000028">
    <property type="protein sequence ID" value="PIR92348.1"/>
    <property type="molecule type" value="Genomic_DNA"/>
</dbReference>
<dbReference type="PANTHER" id="PTHR34477">
    <property type="entry name" value="UPF0213 PROTEIN YHBQ"/>
    <property type="match status" value="1"/>
</dbReference>
<reference evidence="4" key="1">
    <citation type="submission" date="2017-09" db="EMBL/GenBank/DDBJ databases">
        <title>Depth-based differentiation of microbial function through sediment-hosted aquifers and enrichment of novel symbionts in the deep terrestrial subsurface.</title>
        <authorList>
            <person name="Probst A.J."/>
            <person name="Ladd B."/>
            <person name="Jarett J.K."/>
            <person name="Geller-Mcgrath D.E."/>
            <person name="Sieber C.M.K."/>
            <person name="Emerson J.B."/>
            <person name="Anantharaman K."/>
            <person name="Thomas B.C."/>
            <person name="Malmstrom R."/>
            <person name="Stieglmeier M."/>
            <person name="Klingl A."/>
            <person name="Woyke T."/>
            <person name="Ryan C.M."/>
            <person name="Banfield J.F."/>
        </authorList>
    </citation>
    <scope>NUCLEOTIDE SEQUENCE [LARGE SCALE GENOMIC DNA]</scope>
</reference>
<dbReference type="PROSITE" id="PS50164">
    <property type="entry name" value="GIY_YIG"/>
    <property type="match status" value="1"/>
</dbReference>
<proteinExistence type="inferred from homology"/>